<keyword evidence="4 5" id="KW-0694">RNA-binding</keyword>
<dbReference type="PROSITE" id="PS51686">
    <property type="entry name" value="SAM_MT_RSMB_NOP"/>
    <property type="match status" value="1"/>
</dbReference>
<feature type="binding site" evidence="5">
    <location>
        <position position="183"/>
    </location>
    <ligand>
        <name>S-adenosyl-L-methionine</name>
        <dbReference type="ChEBI" id="CHEBI:59789"/>
    </ligand>
</feature>
<dbReference type="PRINTS" id="PR02008">
    <property type="entry name" value="RCMTFAMILY"/>
</dbReference>
<sequence>MLLLTLRKPWNCRFLNYIATETVKNSKGNSYKLRRTNEKFEYYYKRLCPQEEWDEALHAMRQPLPLSFRFTSSSPQSFLLSLFENKFGSNLKRVPWYEPFGYAWQIQGIHRWNLDSDAEIQKNILREWDLGHLYRQELVSMVPVHFLDIQPHHRVLDMCASPGSKTTQALEYLGNDGFLIANEFNKIRVTNLIGNLHKFSSSNAHLTLSEDGRYFPDIVMKDSSILQFDRIVCDVPCSGDGTIRKNPNVWLNWHPARGNERHHLQYSIAARSIELLKPGGIMVYSSCAMNPIENEAVISRLLRDFEGDIFIINPPNAIALNYAQGFVSWDVFDKQMNIHKEYLSGNNNGQISPHLFPPKEDWIREQLLKTMRFQPHFNDDGGFFVAYIKKKNDSLKKISNRKNQNLKRSKNMLLPKTIGSDIFKVKKTLDLLGICHVELEGFFQYTSQYCSKKIRSTSKELLDICQHNPHLNIAGIGNVVLKEESRISSPLTHKFPTSYIHNPLKKKITKRTMYISLVDFKKLLKSEYLSSDEFPRAEEGLIIFVINNDNDGNKVESCLGYIGTSRISLNITPSMREHFCLKYTAF</sequence>
<comment type="similarity">
    <text evidence="5">Belongs to the class I-like SAM-binding methyltransferase superfamily. RsmB/NOP family.</text>
</comment>
<organism evidence="7">
    <name type="scientific">Lepeophtheirus salmonis</name>
    <name type="common">Salmon louse</name>
    <name type="synonym">Caligus salmonis</name>
    <dbReference type="NCBI Taxonomy" id="72036"/>
    <lineage>
        <taxon>Eukaryota</taxon>
        <taxon>Metazoa</taxon>
        <taxon>Ecdysozoa</taxon>
        <taxon>Arthropoda</taxon>
        <taxon>Crustacea</taxon>
        <taxon>Multicrustacea</taxon>
        <taxon>Hexanauplia</taxon>
        <taxon>Copepoda</taxon>
        <taxon>Siphonostomatoida</taxon>
        <taxon>Caligidae</taxon>
        <taxon>Lepeophtheirus</taxon>
    </lineage>
</organism>
<evidence type="ECO:0000256" key="4">
    <source>
        <dbReference type="ARBA" id="ARBA00022884"/>
    </source>
</evidence>
<dbReference type="AlphaFoldDB" id="A0A0K2USF4"/>
<dbReference type="RefSeq" id="XP_040581830.1">
    <property type="nucleotide sequence ID" value="XM_040725896.2"/>
</dbReference>
<dbReference type="Gene3D" id="3.40.50.150">
    <property type="entry name" value="Vaccinia Virus protein VP39"/>
    <property type="match status" value="1"/>
</dbReference>
<dbReference type="GO" id="GO:0008173">
    <property type="term" value="F:RNA methyltransferase activity"/>
    <property type="evidence" value="ECO:0007669"/>
    <property type="project" value="InterPro"/>
</dbReference>
<feature type="active site" description="Nucleophile" evidence="5">
    <location>
        <position position="287"/>
    </location>
</feature>
<dbReference type="InterPro" id="IPR001678">
    <property type="entry name" value="MeTrfase_RsmB-F_NOP2_dom"/>
</dbReference>
<dbReference type="Pfam" id="PF01189">
    <property type="entry name" value="Methyltr_RsmB-F"/>
    <property type="match status" value="1"/>
</dbReference>
<dbReference type="GO" id="GO:0003723">
    <property type="term" value="F:RNA binding"/>
    <property type="evidence" value="ECO:0007669"/>
    <property type="project" value="UniProtKB-UniRule"/>
</dbReference>
<feature type="binding site" evidence="5">
    <location>
        <position position="234"/>
    </location>
    <ligand>
        <name>S-adenosyl-L-methionine</name>
        <dbReference type="ChEBI" id="CHEBI:59789"/>
    </ligand>
</feature>
<protein>
    <recommendedName>
        <fullName evidence="6">SAM-dependent MTase RsmB/NOP-type domain-containing protein</fullName>
    </recommendedName>
</protein>
<dbReference type="InterPro" id="IPR023267">
    <property type="entry name" value="RCMT"/>
</dbReference>
<evidence type="ECO:0000256" key="5">
    <source>
        <dbReference type="PROSITE-ProRule" id="PRU01023"/>
    </source>
</evidence>
<dbReference type="InterPro" id="IPR049560">
    <property type="entry name" value="MeTrfase_RsmB-F_NOP2_cat"/>
</dbReference>
<reference evidence="7" key="1">
    <citation type="submission" date="2014-05" db="EMBL/GenBank/DDBJ databases">
        <authorList>
            <person name="Chronopoulou M."/>
        </authorList>
    </citation>
    <scope>NUCLEOTIDE SEQUENCE</scope>
    <source>
        <tissue evidence="7">Whole organism</tissue>
    </source>
</reference>
<keyword evidence="2 5" id="KW-0808">Transferase</keyword>
<feature type="domain" description="SAM-dependent MTase RsmB/NOP-type" evidence="6">
    <location>
        <begin position="56"/>
        <end position="391"/>
    </location>
</feature>
<evidence type="ECO:0000313" key="7">
    <source>
        <dbReference type="EMBL" id="CDW40970.1"/>
    </source>
</evidence>
<dbReference type="PANTHER" id="PTHR22808">
    <property type="entry name" value="NCL1 YEAST -RELATED NOL1/NOP2/FMU SUN DOMAIN-CONTAINING"/>
    <property type="match status" value="1"/>
</dbReference>
<name>A0A0K2USF4_LEPSM</name>
<dbReference type="SUPFAM" id="SSF53335">
    <property type="entry name" value="S-adenosyl-L-methionine-dependent methyltransferases"/>
    <property type="match status" value="1"/>
</dbReference>
<dbReference type="OrthoDB" id="6093671at2759"/>
<accession>A0A0K2USF4</accession>
<dbReference type="EMBL" id="HACA01023609">
    <property type="protein sequence ID" value="CDW40970.1"/>
    <property type="molecule type" value="Transcribed_RNA"/>
</dbReference>
<evidence type="ECO:0000256" key="1">
    <source>
        <dbReference type="ARBA" id="ARBA00022603"/>
    </source>
</evidence>
<dbReference type="KEGG" id="lsm:121130158"/>
<keyword evidence="1 5" id="KW-0489">Methyltransferase</keyword>
<evidence type="ECO:0000256" key="3">
    <source>
        <dbReference type="ARBA" id="ARBA00022691"/>
    </source>
</evidence>
<keyword evidence="3 5" id="KW-0949">S-adenosyl-L-methionine</keyword>
<dbReference type="GeneID" id="121130158"/>
<evidence type="ECO:0000256" key="2">
    <source>
        <dbReference type="ARBA" id="ARBA00022679"/>
    </source>
</evidence>
<comment type="caution">
    <text evidence="5">Lacks conserved residue(s) required for the propagation of feature annotation.</text>
</comment>
<dbReference type="CDD" id="cd02440">
    <property type="entry name" value="AdoMet_MTases"/>
    <property type="match status" value="1"/>
</dbReference>
<dbReference type="InterPro" id="IPR029063">
    <property type="entry name" value="SAM-dependent_MTases_sf"/>
</dbReference>
<dbReference type="GO" id="GO:0001510">
    <property type="term" value="P:RNA methylation"/>
    <property type="evidence" value="ECO:0007669"/>
    <property type="project" value="InterPro"/>
</dbReference>
<evidence type="ECO:0000259" key="6">
    <source>
        <dbReference type="PROSITE" id="PS51686"/>
    </source>
</evidence>
<feature type="binding site" evidence="5">
    <location>
        <position position="211"/>
    </location>
    <ligand>
        <name>S-adenosyl-L-methionine</name>
        <dbReference type="ChEBI" id="CHEBI:59789"/>
    </ligand>
</feature>
<proteinExistence type="inferred from homology"/>